<sequence length="93" mass="11045">MDYDLEYSEEQREYLERVGMRDLLETFVAEVVRQKPHDLYDFLHRWASARCSTTESVTRTQAAIKIQCALRQRLAWGQLCSRQRAVNARVEHD</sequence>
<dbReference type="AlphaFoldDB" id="A0A061J048"/>
<dbReference type="EMBL" id="AUPL01005686">
    <property type="protein sequence ID" value="ESL06637.1"/>
    <property type="molecule type" value="Genomic_DNA"/>
</dbReference>
<evidence type="ECO:0000313" key="1">
    <source>
        <dbReference type="EMBL" id="ESL06637.1"/>
    </source>
</evidence>
<proteinExistence type="predicted"/>
<comment type="caution">
    <text evidence="1">The sequence shown here is derived from an EMBL/GenBank/DDBJ whole genome shotgun (WGS) entry which is preliminary data.</text>
</comment>
<organism evidence="1 2">
    <name type="scientific">Trypanosoma rangeli SC58</name>
    <dbReference type="NCBI Taxonomy" id="429131"/>
    <lineage>
        <taxon>Eukaryota</taxon>
        <taxon>Discoba</taxon>
        <taxon>Euglenozoa</taxon>
        <taxon>Kinetoplastea</taxon>
        <taxon>Metakinetoplastina</taxon>
        <taxon>Trypanosomatida</taxon>
        <taxon>Trypanosomatidae</taxon>
        <taxon>Trypanosoma</taxon>
        <taxon>Herpetosoma</taxon>
    </lineage>
</organism>
<dbReference type="Gene3D" id="1.20.890.10">
    <property type="entry name" value="cAMP-dependent protein kinase regulatory subunit, dimerization-anchoring domain"/>
    <property type="match status" value="1"/>
</dbReference>
<reference evidence="1 2" key="1">
    <citation type="submission" date="2013-07" db="EMBL/GenBank/DDBJ databases">
        <authorList>
            <person name="Stoco P.H."/>
            <person name="Wagner G."/>
            <person name="Gerber A."/>
            <person name="Zaha A."/>
            <person name="Thompson C."/>
            <person name="Bartholomeu D.C."/>
            <person name="Luckemeyer D.D."/>
            <person name="Bahia D."/>
            <person name="Loreto E."/>
            <person name="Prestes E.B."/>
            <person name="Lima F.M."/>
            <person name="Rodrigues-Luiz G."/>
            <person name="Vallejo G.A."/>
            <person name="Filho J.F."/>
            <person name="Monteiro K.M."/>
            <person name="Tyler K.M."/>
            <person name="de Almeida L.G."/>
            <person name="Ortiz M.F."/>
            <person name="Siervo M.A."/>
            <person name="de Moraes M.H."/>
            <person name="Cunha O.L."/>
            <person name="Mendonca-Neto R."/>
            <person name="Silva R."/>
            <person name="Teixeira S.M."/>
            <person name="Murta S.M."/>
            <person name="Sincero T.C."/>
            <person name="Mendes T.A."/>
            <person name="Urmenyi T.P."/>
            <person name="Silva V.G."/>
            <person name="da Rocha W.D."/>
            <person name="Andersson B."/>
            <person name="Romanha A.J."/>
            <person name="Steindel M."/>
            <person name="de Vasconcelos A.T."/>
            <person name="Grisard E.C."/>
        </authorList>
    </citation>
    <scope>NUCLEOTIDE SEQUENCE [LARGE SCALE GENOMIC DNA]</scope>
    <source>
        <strain evidence="1 2">SC58</strain>
    </source>
</reference>
<dbReference type="VEuPathDB" id="TriTrypDB:TRSC58_05686"/>
<dbReference type="OrthoDB" id="241817at2759"/>
<gene>
    <name evidence="1" type="ORF">TRSC58_05686</name>
</gene>
<protein>
    <submittedName>
        <fullName evidence="1">Uncharacterized protein</fullName>
    </submittedName>
</protein>
<accession>A0A061J048</accession>
<name>A0A061J048_TRYRA</name>
<keyword evidence="2" id="KW-1185">Reference proteome</keyword>
<dbReference type="CDD" id="cd12084">
    <property type="entry name" value="DD_RII_PKA-like"/>
    <property type="match status" value="1"/>
</dbReference>
<dbReference type="Proteomes" id="UP000031737">
    <property type="component" value="Unassembled WGS sequence"/>
</dbReference>
<evidence type="ECO:0000313" key="2">
    <source>
        <dbReference type="Proteomes" id="UP000031737"/>
    </source>
</evidence>
<dbReference type="SUPFAM" id="SSF47391">
    <property type="entry name" value="Dimerization-anchoring domain of cAMP-dependent PK regulatory subunit"/>
    <property type="match status" value="1"/>
</dbReference>